<dbReference type="EMBL" id="AP018227">
    <property type="protein sequence ID" value="BAY81562.1"/>
    <property type="molecule type" value="Genomic_DNA"/>
</dbReference>
<evidence type="ECO:0000313" key="4">
    <source>
        <dbReference type="EMBL" id="BAY81562.1"/>
    </source>
</evidence>
<feature type="domain" description="eCIS core" evidence="2">
    <location>
        <begin position="262"/>
        <end position="337"/>
    </location>
</feature>
<proteinExistence type="predicted"/>
<evidence type="ECO:0008006" key="6">
    <source>
        <dbReference type="Google" id="ProtNLM"/>
    </source>
</evidence>
<feature type="compositionally biased region" description="Basic and acidic residues" evidence="1">
    <location>
        <begin position="724"/>
        <end position="739"/>
    </location>
</feature>
<dbReference type="Pfam" id="PF13699">
    <property type="entry name" value="eCIS_core"/>
    <property type="match status" value="1"/>
</dbReference>
<dbReference type="AlphaFoldDB" id="A0A1Z4LK03"/>
<feature type="domain" description="Novel toxin 11" evidence="3">
    <location>
        <begin position="620"/>
        <end position="692"/>
    </location>
</feature>
<evidence type="ECO:0000259" key="2">
    <source>
        <dbReference type="Pfam" id="PF13699"/>
    </source>
</evidence>
<feature type="compositionally biased region" description="Low complexity" evidence="1">
    <location>
        <begin position="11"/>
        <end position="22"/>
    </location>
</feature>
<dbReference type="InterPro" id="IPR025295">
    <property type="entry name" value="eCIS_core_dom"/>
</dbReference>
<reference evidence="4 5" key="1">
    <citation type="submission" date="2017-06" db="EMBL/GenBank/DDBJ databases">
        <title>Genome sequencing of cyanobaciteial culture collection at National Institute for Environmental Studies (NIES).</title>
        <authorList>
            <person name="Hirose Y."/>
            <person name="Shimura Y."/>
            <person name="Fujisawa T."/>
            <person name="Nakamura Y."/>
            <person name="Kawachi M."/>
        </authorList>
    </citation>
    <scope>NUCLEOTIDE SEQUENCE [LARGE SCALE GENOMIC DNA]</scope>
    <source>
        <strain evidence="4 5">NIES-267</strain>
    </source>
</reference>
<dbReference type="Pfam" id="PF15521">
    <property type="entry name" value="Ntox11"/>
    <property type="match status" value="1"/>
</dbReference>
<sequence>MAKQQKVQKRALSSSNATSSSAEYLQTRPFAATNNSIKASPNIQKQSQKTSKIGHSFGQIPIQPKLKIGEPGDKYEQEADNVAAQVVQKINEPSTQRQELGEEEELQMKPESGTIQREELPDEDELQMKPESGTIQREELPDEDELQMKPESGTIQREELPEEDELQMKPESGTIQRDELPEEDELQMKPESGTIQRDELPEEDELQMKPESGTIQRDELPEEDELQMKPQTIQRQPDVDSGTASDEFETSLNNSRSGGQSLQPELRMKMESAMGADFSGVKVHTDTKSDQLNKSIQAKAFTTGKDVFFRQGEYNPGTQGGQELIAHELTHVVQQGGDTVRRSPGVSNSKKQPKAIYDLSAKAAKEMAKKRYKANNENSLLTKTEYDSIGNKSSKWLNEAGFKDVKKVESYKDFKNWENEEPAFMMQVVTHQYTHKMKNTPGYHKAISALGKKEEIYKNDAKVWEKTLNSPNPNKLKSKTKKELLNRNNAAMKILKRIFITLQKGLKFSNDGLNFQDWQQPVAVALSHGGRVNIRIPQVGKNEKPDDFFNWLTGGEYGMKNSGMHKRLAATHRIDIGKNKKDKRGSFEEKGGKGAYLRSISDGTTHYGLDLPVGGLGNLDMNGNVILPNGSYGHLYIGYKPPTTQRDGGLLIGCETDAPGMTNSLGHKHDWRAKSAKHGPTGGLKDDKIGKKRGGMLVDLSKISTDEKNWMQQLKDMEEKVNEGKITSKELVGKRDKVQGKNRNKGLLTLN</sequence>
<feature type="compositionally biased region" description="Basic and acidic residues" evidence="1">
    <location>
        <begin position="67"/>
        <end position="77"/>
    </location>
</feature>
<feature type="region of interest" description="Disordered" evidence="1">
    <location>
        <begin position="724"/>
        <end position="751"/>
    </location>
</feature>
<gene>
    <name evidence="4" type="ORF">NIES267_10390</name>
</gene>
<dbReference type="OrthoDB" id="292792at2"/>
<evidence type="ECO:0000256" key="1">
    <source>
        <dbReference type="SAM" id="MobiDB-lite"/>
    </source>
</evidence>
<feature type="region of interest" description="Disordered" evidence="1">
    <location>
        <begin position="1"/>
        <end position="262"/>
    </location>
</feature>
<evidence type="ECO:0000259" key="3">
    <source>
        <dbReference type="Pfam" id="PF15521"/>
    </source>
</evidence>
<name>A0A1Z4LK03_9CYAN</name>
<evidence type="ECO:0000313" key="5">
    <source>
        <dbReference type="Proteomes" id="UP000218418"/>
    </source>
</evidence>
<keyword evidence="5" id="KW-1185">Reference proteome</keyword>
<accession>A0A1Z4LK03</accession>
<dbReference type="Proteomes" id="UP000218418">
    <property type="component" value="Chromosome"/>
</dbReference>
<organism evidence="4 5">
    <name type="scientific">Calothrix parasitica NIES-267</name>
    <dbReference type="NCBI Taxonomy" id="1973488"/>
    <lineage>
        <taxon>Bacteria</taxon>
        <taxon>Bacillati</taxon>
        <taxon>Cyanobacteriota</taxon>
        <taxon>Cyanophyceae</taxon>
        <taxon>Nostocales</taxon>
        <taxon>Calotrichaceae</taxon>
        <taxon>Calothrix</taxon>
    </lineage>
</organism>
<feature type="compositionally biased region" description="Polar residues" evidence="1">
    <location>
        <begin position="32"/>
        <end position="53"/>
    </location>
</feature>
<protein>
    <recommendedName>
        <fullName evidence="6">DUF4157 domain-containing protein</fullName>
    </recommendedName>
</protein>
<feature type="compositionally biased region" description="Polar residues" evidence="1">
    <location>
        <begin position="250"/>
        <end position="262"/>
    </location>
</feature>
<dbReference type="InterPro" id="IPR029121">
    <property type="entry name" value="Ntox11"/>
</dbReference>